<gene>
    <name evidence="1" type="primary">g529</name>
    <name evidence="1" type="ORF">VP750_LOCUS463</name>
</gene>
<comment type="caution">
    <text evidence="1">The sequence shown here is derived from an EMBL/GenBank/DDBJ whole genome shotgun (WGS) entry which is preliminary data.</text>
</comment>
<keyword evidence="2" id="KW-1185">Reference proteome</keyword>
<evidence type="ECO:0000313" key="2">
    <source>
        <dbReference type="Proteomes" id="UP001497392"/>
    </source>
</evidence>
<organism evidence="1 2">
    <name type="scientific">Coccomyxa viridis</name>
    <dbReference type="NCBI Taxonomy" id="1274662"/>
    <lineage>
        <taxon>Eukaryota</taxon>
        <taxon>Viridiplantae</taxon>
        <taxon>Chlorophyta</taxon>
        <taxon>core chlorophytes</taxon>
        <taxon>Trebouxiophyceae</taxon>
        <taxon>Trebouxiophyceae incertae sedis</taxon>
        <taxon>Coccomyxaceae</taxon>
        <taxon>Coccomyxa</taxon>
    </lineage>
</organism>
<accession>A0ABP1FHY3</accession>
<proteinExistence type="predicted"/>
<evidence type="ECO:0000313" key="1">
    <source>
        <dbReference type="EMBL" id="CAL5218804.1"/>
    </source>
</evidence>
<dbReference type="Proteomes" id="UP001497392">
    <property type="component" value="Unassembled WGS sequence"/>
</dbReference>
<dbReference type="EMBL" id="CAXHTA020000001">
    <property type="protein sequence ID" value="CAL5218804.1"/>
    <property type="molecule type" value="Genomic_DNA"/>
</dbReference>
<protein>
    <submittedName>
        <fullName evidence="1">G529 protein</fullName>
    </submittedName>
</protein>
<name>A0ABP1FHY3_9CHLO</name>
<reference evidence="1 2" key="1">
    <citation type="submission" date="2024-06" db="EMBL/GenBank/DDBJ databases">
        <authorList>
            <person name="Kraege A."/>
            <person name="Thomma B."/>
        </authorList>
    </citation>
    <scope>NUCLEOTIDE SEQUENCE [LARGE SCALE GENOMIC DNA]</scope>
</reference>
<sequence>MMRKACSVAYQLASRPHARHLININMKRPEVGQLSSTGFRGPLACPTSGGIRRSTPACNFSMTVNHGSALDDVDDIMMESEAAWRP</sequence>